<dbReference type="Pfam" id="PF00009">
    <property type="entry name" value="GTP_EFTU"/>
    <property type="match status" value="1"/>
</dbReference>
<name>A0A9P4IWZ0_9PEZI</name>
<dbReference type="InterPro" id="IPR009000">
    <property type="entry name" value="Transl_B-barrel_sf"/>
</dbReference>
<evidence type="ECO:0000256" key="1">
    <source>
        <dbReference type="ARBA" id="ARBA00004496"/>
    </source>
</evidence>
<feature type="region of interest" description="Disordered" evidence="13">
    <location>
        <begin position="1"/>
        <end position="49"/>
    </location>
</feature>
<evidence type="ECO:0000256" key="10">
    <source>
        <dbReference type="ARBA" id="ARBA00049117"/>
    </source>
</evidence>
<protein>
    <recommendedName>
        <fullName evidence="12">Elongation factor 1 alpha-like protein</fullName>
    </recommendedName>
    <alternativeName>
        <fullName evidence="3">Elongation factor 1-alpha</fullName>
    </alternativeName>
</protein>
<dbReference type="InterPro" id="IPR054696">
    <property type="entry name" value="GTP-eEF1A_C"/>
</dbReference>
<keyword evidence="7" id="KW-0810">Translation regulation</keyword>
<evidence type="ECO:0000256" key="3">
    <source>
        <dbReference type="ARBA" id="ARBA00013870"/>
    </source>
</evidence>
<dbReference type="Gene3D" id="3.40.50.300">
    <property type="entry name" value="P-loop containing nucleotide triphosphate hydrolases"/>
    <property type="match status" value="1"/>
</dbReference>
<dbReference type="EMBL" id="ML996091">
    <property type="protein sequence ID" value="KAF2149357.1"/>
    <property type="molecule type" value="Genomic_DNA"/>
</dbReference>
<dbReference type="SUPFAM" id="SSF52540">
    <property type="entry name" value="P-loop containing nucleoside triphosphate hydrolases"/>
    <property type="match status" value="1"/>
</dbReference>
<dbReference type="GO" id="GO:1990533">
    <property type="term" value="C:Dom34-Hbs1 complex"/>
    <property type="evidence" value="ECO:0007669"/>
    <property type="project" value="UniProtKB-ARBA"/>
</dbReference>
<dbReference type="SUPFAM" id="SSF50465">
    <property type="entry name" value="EF-Tu/eEF-1alpha/eIF2-gamma C-terminal domain"/>
    <property type="match status" value="1"/>
</dbReference>
<evidence type="ECO:0000256" key="6">
    <source>
        <dbReference type="ARBA" id="ARBA00022801"/>
    </source>
</evidence>
<comment type="similarity">
    <text evidence="2">Belongs to the TRAFAC class translation factor GTPase superfamily. Classic translation factor GTPase family. EF-Tu/EF-1A subfamily.</text>
</comment>
<dbReference type="Pfam" id="PF08938">
    <property type="entry name" value="HBS1_N"/>
    <property type="match status" value="1"/>
</dbReference>
<feature type="region of interest" description="Disordered" evidence="13">
    <location>
        <begin position="198"/>
        <end position="315"/>
    </location>
</feature>
<dbReference type="PROSITE" id="PS51722">
    <property type="entry name" value="G_TR_2"/>
    <property type="match status" value="1"/>
</dbReference>
<accession>A0A9P4IWZ0</accession>
<evidence type="ECO:0000256" key="2">
    <source>
        <dbReference type="ARBA" id="ARBA00007249"/>
    </source>
</evidence>
<dbReference type="InterPro" id="IPR015033">
    <property type="entry name" value="HBS1-like_N"/>
</dbReference>
<evidence type="ECO:0000256" key="13">
    <source>
        <dbReference type="SAM" id="MobiDB-lite"/>
    </source>
</evidence>
<dbReference type="GO" id="GO:0006417">
    <property type="term" value="P:regulation of translation"/>
    <property type="evidence" value="ECO:0007669"/>
    <property type="project" value="UniProtKB-KW"/>
</dbReference>
<dbReference type="GO" id="GO:0005737">
    <property type="term" value="C:cytoplasm"/>
    <property type="evidence" value="ECO:0007669"/>
    <property type="project" value="UniProtKB-SubCell"/>
</dbReference>
<evidence type="ECO:0000256" key="4">
    <source>
        <dbReference type="ARBA" id="ARBA00022490"/>
    </source>
</evidence>
<evidence type="ECO:0000256" key="11">
    <source>
        <dbReference type="ARBA" id="ARBA00063537"/>
    </source>
</evidence>
<keyword evidence="6" id="KW-0378">Hydrolase</keyword>
<feature type="compositionally biased region" description="Low complexity" evidence="13">
    <location>
        <begin position="267"/>
        <end position="279"/>
    </location>
</feature>
<comment type="caution">
    <text evidence="15">The sequence shown here is derived from an EMBL/GenBank/DDBJ whole genome shotgun (WGS) entry which is preliminary data.</text>
</comment>
<dbReference type="Proteomes" id="UP000799439">
    <property type="component" value="Unassembled WGS sequence"/>
</dbReference>
<comment type="subunit">
    <text evidence="11">Component of the Dom34-Hbs1 complex, also named Pelota-HBS1L complex, composed of dom34 and hbs1.</text>
</comment>
<evidence type="ECO:0000256" key="5">
    <source>
        <dbReference type="ARBA" id="ARBA00022741"/>
    </source>
</evidence>
<dbReference type="CDD" id="cd01883">
    <property type="entry name" value="EF1_alpha"/>
    <property type="match status" value="1"/>
</dbReference>
<feature type="compositionally biased region" description="Low complexity" evidence="13">
    <location>
        <begin position="239"/>
        <end position="259"/>
    </location>
</feature>
<sequence length="884" mass="95468">MSGHRRVKNVGYDDDDFEDDYDEYDEYEGGEAGTADAGGQDDMTAEDREQLRQGTVEVKAALGNSSQISDLAIQEALWHYWFDVDKTIIYLKNQEQPKSTPKLPKVTSRFDQAAAASAVKAESTLATGSNGKLSQDSCRLGSACVPDLWHSRLEIPTAPTFESGLFSGLRDHAVQTATSARSSSAAFFKDIPWTDLPPERITTFTPTDRRPNPRLLGGSGKPSKLAALAAARKAKENKSASNAPPASSSDAPQPSSAISLLDRLGSKHGSSLSSESSLLKRPKTDMPAPGAASRLNLRPKKPPTPPTPEPKTEEVEATKKIEAGERSPVYIQPLIGALNCSPSSFASDLCGDSSCRFTPFGKLDFCTNMSAALFGSVDPASVTGFSGPSPDDIVIQAQTKGKVPASKKKENGITKATQAVDDLNIDDLSGPIRDRPKVATKIQSKNLDVLQEYKKAQRKKESNFVVVGHIDHGKSTLMGRLLYEHKVIDQRSLDKFRKEAAKIGKESFALAWVMDAREDEREHGVTIDYAEKNFETEKADFTILDAPGHRDFVGNMIAGTSMADFALLVIDAGTNSFEAGLKGQTREHAQVVRCMKLERLVIAVNKMDTVSWSQEAFDSVRKKATAVLAELLFDPANLVFVPCSGLTGENITAPPTKQAPWYTGPTLVQALESLTPDRTQYLGAPSDPFRLRISGFTGLSEYSEFATSNAHEPFTAFGRLDAGNIQVGDQIVCQPGGETAVVKGITRHGKAADWAVAGHIVGLQLSDCDEERFAKGDLLCAIAKPAKPVTAVTMKVLAFDAVFPMPVDVHRGRLRVQANITQLVAQVDGKTHKVVKEGPKVVKHGGVARVKVEFAEPVALERKTRVVLRYGGETIAAGAVERGH</sequence>
<dbReference type="InterPro" id="IPR000795">
    <property type="entry name" value="T_Tr_GTP-bd_dom"/>
</dbReference>
<dbReference type="SUPFAM" id="SSF50447">
    <property type="entry name" value="Translation proteins"/>
    <property type="match status" value="1"/>
</dbReference>
<feature type="compositionally biased region" description="Low complexity" evidence="13">
    <location>
        <begin position="33"/>
        <end position="42"/>
    </location>
</feature>
<feature type="compositionally biased region" description="Acidic residues" evidence="13">
    <location>
        <begin position="12"/>
        <end position="29"/>
    </location>
</feature>
<evidence type="ECO:0000313" key="16">
    <source>
        <dbReference type="Proteomes" id="UP000799439"/>
    </source>
</evidence>
<gene>
    <name evidence="15" type="ORF">K461DRAFT_270960</name>
</gene>
<reference evidence="15" key="1">
    <citation type="journal article" date="2020" name="Stud. Mycol.">
        <title>101 Dothideomycetes genomes: a test case for predicting lifestyles and emergence of pathogens.</title>
        <authorList>
            <person name="Haridas S."/>
            <person name="Albert R."/>
            <person name="Binder M."/>
            <person name="Bloem J."/>
            <person name="Labutti K."/>
            <person name="Salamov A."/>
            <person name="Andreopoulos B."/>
            <person name="Baker S."/>
            <person name="Barry K."/>
            <person name="Bills G."/>
            <person name="Bluhm B."/>
            <person name="Cannon C."/>
            <person name="Castanera R."/>
            <person name="Culley D."/>
            <person name="Daum C."/>
            <person name="Ezra D."/>
            <person name="Gonzalez J."/>
            <person name="Henrissat B."/>
            <person name="Kuo A."/>
            <person name="Liang C."/>
            <person name="Lipzen A."/>
            <person name="Lutzoni F."/>
            <person name="Magnuson J."/>
            <person name="Mondo S."/>
            <person name="Nolan M."/>
            <person name="Ohm R."/>
            <person name="Pangilinan J."/>
            <person name="Park H.-J."/>
            <person name="Ramirez L."/>
            <person name="Alfaro M."/>
            <person name="Sun H."/>
            <person name="Tritt A."/>
            <person name="Yoshinaga Y."/>
            <person name="Zwiers L.-H."/>
            <person name="Turgeon B."/>
            <person name="Goodwin S."/>
            <person name="Spatafora J."/>
            <person name="Crous P."/>
            <person name="Grigoriev I."/>
        </authorList>
    </citation>
    <scope>NUCLEOTIDE SEQUENCE</scope>
    <source>
        <strain evidence="15">CBS 260.36</strain>
    </source>
</reference>
<keyword evidence="9" id="KW-0342">GTP-binding</keyword>
<comment type="subcellular location">
    <subcellularLocation>
        <location evidence="1">Cytoplasm</location>
    </subcellularLocation>
</comment>
<dbReference type="GO" id="GO:0005525">
    <property type="term" value="F:GTP binding"/>
    <property type="evidence" value="ECO:0007669"/>
    <property type="project" value="UniProtKB-KW"/>
</dbReference>
<dbReference type="PANTHER" id="PTHR23115">
    <property type="entry name" value="TRANSLATION FACTOR"/>
    <property type="match status" value="1"/>
</dbReference>
<evidence type="ECO:0000256" key="8">
    <source>
        <dbReference type="ARBA" id="ARBA00022917"/>
    </source>
</evidence>
<dbReference type="AlphaFoldDB" id="A0A9P4IWZ0"/>
<dbReference type="GO" id="GO:0006412">
    <property type="term" value="P:translation"/>
    <property type="evidence" value="ECO:0007669"/>
    <property type="project" value="UniProtKB-KW"/>
</dbReference>
<dbReference type="Pfam" id="PF22594">
    <property type="entry name" value="GTP-eEF1A_C"/>
    <property type="match status" value="1"/>
</dbReference>
<evidence type="ECO:0000256" key="7">
    <source>
        <dbReference type="ARBA" id="ARBA00022845"/>
    </source>
</evidence>
<keyword evidence="16" id="KW-1185">Reference proteome</keyword>
<evidence type="ECO:0000256" key="9">
    <source>
        <dbReference type="ARBA" id="ARBA00023134"/>
    </source>
</evidence>
<proteinExistence type="inferred from homology"/>
<keyword evidence="5" id="KW-0547">Nucleotide-binding</keyword>
<evidence type="ECO:0000256" key="12">
    <source>
        <dbReference type="ARBA" id="ARBA00074866"/>
    </source>
</evidence>
<dbReference type="GO" id="GO:0003924">
    <property type="term" value="F:GTPase activity"/>
    <property type="evidence" value="ECO:0007669"/>
    <property type="project" value="InterPro"/>
</dbReference>
<evidence type="ECO:0000259" key="14">
    <source>
        <dbReference type="PROSITE" id="PS51722"/>
    </source>
</evidence>
<dbReference type="Gene3D" id="2.40.30.10">
    <property type="entry name" value="Translation factors"/>
    <property type="match status" value="2"/>
</dbReference>
<dbReference type="InterPro" id="IPR027417">
    <property type="entry name" value="P-loop_NTPase"/>
</dbReference>
<feature type="domain" description="Tr-type G" evidence="14">
    <location>
        <begin position="459"/>
        <end position="681"/>
    </location>
</feature>
<dbReference type="InterPro" id="IPR050100">
    <property type="entry name" value="TRAFAC_GTPase_members"/>
</dbReference>
<comment type="catalytic activity">
    <reaction evidence="10">
        <text>GTP + H2O = GDP + phosphate + H(+)</text>
        <dbReference type="Rhea" id="RHEA:19669"/>
        <dbReference type="ChEBI" id="CHEBI:15377"/>
        <dbReference type="ChEBI" id="CHEBI:15378"/>
        <dbReference type="ChEBI" id="CHEBI:37565"/>
        <dbReference type="ChEBI" id="CHEBI:43474"/>
        <dbReference type="ChEBI" id="CHEBI:58189"/>
    </reaction>
    <physiologicalReaction direction="left-to-right" evidence="10">
        <dbReference type="Rhea" id="RHEA:19670"/>
    </physiologicalReaction>
</comment>
<evidence type="ECO:0000313" key="15">
    <source>
        <dbReference type="EMBL" id="KAF2149357.1"/>
    </source>
</evidence>
<dbReference type="InterPro" id="IPR009001">
    <property type="entry name" value="Transl_elong_EF1A/Init_IF2_C"/>
</dbReference>
<dbReference type="PRINTS" id="PR00315">
    <property type="entry name" value="ELONGATNFCT"/>
</dbReference>
<keyword evidence="8" id="KW-0648">Protein biosynthesis</keyword>
<dbReference type="FunFam" id="3.40.50.300:FF:000204">
    <property type="entry name" value="Translation elongation factor Tu"/>
    <property type="match status" value="1"/>
</dbReference>
<organism evidence="15 16">
    <name type="scientific">Myriangium duriaei CBS 260.36</name>
    <dbReference type="NCBI Taxonomy" id="1168546"/>
    <lineage>
        <taxon>Eukaryota</taxon>
        <taxon>Fungi</taxon>
        <taxon>Dikarya</taxon>
        <taxon>Ascomycota</taxon>
        <taxon>Pezizomycotina</taxon>
        <taxon>Dothideomycetes</taxon>
        <taxon>Dothideomycetidae</taxon>
        <taxon>Myriangiales</taxon>
        <taxon>Myriangiaceae</taxon>
        <taxon>Myriangium</taxon>
    </lineage>
</organism>
<keyword evidence="4" id="KW-0963">Cytoplasm</keyword>
<dbReference type="OrthoDB" id="342024at2759"/>